<organism evidence="2 3">
    <name type="scientific">Suillus luteus UH-Slu-Lm8-n1</name>
    <dbReference type="NCBI Taxonomy" id="930992"/>
    <lineage>
        <taxon>Eukaryota</taxon>
        <taxon>Fungi</taxon>
        <taxon>Dikarya</taxon>
        <taxon>Basidiomycota</taxon>
        <taxon>Agaricomycotina</taxon>
        <taxon>Agaricomycetes</taxon>
        <taxon>Agaricomycetidae</taxon>
        <taxon>Boletales</taxon>
        <taxon>Suillineae</taxon>
        <taxon>Suillaceae</taxon>
        <taxon>Suillus</taxon>
    </lineage>
</organism>
<dbReference type="EMBL" id="KN835787">
    <property type="protein sequence ID" value="KIK34235.1"/>
    <property type="molecule type" value="Genomic_DNA"/>
</dbReference>
<dbReference type="Proteomes" id="UP000054485">
    <property type="component" value="Unassembled WGS sequence"/>
</dbReference>
<accession>A0A0C9Z9R1</accession>
<evidence type="ECO:0000313" key="2">
    <source>
        <dbReference type="EMBL" id="KIK34235.1"/>
    </source>
</evidence>
<reference evidence="2 3" key="1">
    <citation type="submission" date="2014-04" db="EMBL/GenBank/DDBJ databases">
        <authorList>
            <consortium name="DOE Joint Genome Institute"/>
            <person name="Kuo A."/>
            <person name="Ruytinx J."/>
            <person name="Rineau F."/>
            <person name="Colpaert J."/>
            <person name="Kohler A."/>
            <person name="Nagy L.G."/>
            <person name="Floudas D."/>
            <person name="Copeland A."/>
            <person name="Barry K.W."/>
            <person name="Cichocki N."/>
            <person name="Veneault-Fourrey C."/>
            <person name="LaButti K."/>
            <person name="Lindquist E.A."/>
            <person name="Lipzen A."/>
            <person name="Lundell T."/>
            <person name="Morin E."/>
            <person name="Murat C."/>
            <person name="Sun H."/>
            <person name="Tunlid A."/>
            <person name="Henrissat B."/>
            <person name="Grigoriev I.V."/>
            <person name="Hibbett D.S."/>
            <person name="Martin F."/>
            <person name="Nordberg H.P."/>
            <person name="Cantor M.N."/>
            <person name="Hua S.X."/>
        </authorList>
    </citation>
    <scope>NUCLEOTIDE SEQUENCE [LARGE SCALE GENOMIC DNA]</scope>
    <source>
        <strain evidence="2 3">UH-Slu-Lm8-n1</strain>
    </source>
</reference>
<keyword evidence="3" id="KW-1185">Reference proteome</keyword>
<dbReference type="HOGENOM" id="CLU_1679121_0_0_1"/>
<evidence type="ECO:0008006" key="4">
    <source>
        <dbReference type="Google" id="ProtNLM"/>
    </source>
</evidence>
<protein>
    <recommendedName>
        <fullName evidence="4">Secreted protein</fullName>
    </recommendedName>
</protein>
<dbReference type="AlphaFoldDB" id="A0A0C9Z9R1"/>
<feature type="signal peptide" evidence="1">
    <location>
        <begin position="1"/>
        <end position="22"/>
    </location>
</feature>
<name>A0A0C9Z9R1_9AGAM</name>
<feature type="chain" id="PRO_5002223616" description="Secreted protein" evidence="1">
    <location>
        <begin position="23"/>
        <end position="157"/>
    </location>
</feature>
<reference evidence="3" key="2">
    <citation type="submission" date="2015-01" db="EMBL/GenBank/DDBJ databases">
        <title>Evolutionary Origins and Diversification of the Mycorrhizal Mutualists.</title>
        <authorList>
            <consortium name="DOE Joint Genome Institute"/>
            <consortium name="Mycorrhizal Genomics Consortium"/>
            <person name="Kohler A."/>
            <person name="Kuo A."/>
            <person name="Nagy L.G."/>
            <person name="Floudas D."/>
            <person name="Copeland A."/>
            <person name="Barry K.W."/>
            <person name="Cichocki N."/>
            <person name="Veneault-Fourrey C."/>
            <person name="LaButti K."/>
            <person name="Lindquist E.A."/>
            <person name="Lipzen A."/>
            <person name="Lundell T."/>
            <person name="Morin E."/>
            <person name="Murat C."/>
            <person name="Riley R."/>
            <person name="Ohm R."/>
            <person name="Sun H."/>
            <person name="Tunlid A."/>
            <person name="Henrissat B."/>
            <person name="Grigoriev I.V."/>
            <person name="Hibbett D.S."/>
            <person name="Martin F."/>
        </authorList>
    </citation>
    <scope>NUCLEOTIDE SEQUENCE [LARGE SCALE GENOMIC DNA]</scope>
    <source>
        <strain evidence="3">UH-Slu-Lm8-n1</strain>
    </source>
</reference>
<evidence type="ECO:0000256" key="1">
    <source>
        <dbReference type="SAM" id="SignalP"/>
    </source>
</evidence>
<dbReference type="InParanoid" id="A0A0C9Z9R1"/>
<evidence type="ECO:0000313" key="3">
    <source>
        <dbReference type="Proteomes" id="UP000054485"/>
    </source>
</evidence>
<gene>
    <name evidence="2" type="ORF">CY34DRAFT_652329</name>
</gene>
<sequence length="157" mass="17751">MVIFCLVYCIAVSCLTHHAALCYLCFSFSSPPSLYSLTASLCALAMSSSFDVLHARLVHCHSPYSRLTPSFFSCTPPCSFHWYSIRSRFSLHFRLTRCHVFLVSDVVSKGDLFAHIEMRLCLLDHHFLSHSLNALTNFYMSPLSACPPLVHLSRKLS</sequence>
<proteinExistence type="predicted"/>
<keyword evidence="1" id="KW-0732">Signal</keyword>